<comment type="caution">
    <text evidence="1">The sequence shown here is derived from an EMBL/GenBank/DDBJ whole genome shotgun (WGS) entry which is preliminary data.</text>
</comment>
<accession>A0A3L8GPE5</accession>
<sequence length="85" mass="9883">MIQEKPQLGYLETISQPLALKKENLTTEHQAIWQVFKQADEATFYRLAPYLFVTETKKVEPLLVKELVATPEGYKQFKALVKEEN</sequence>
<dbReference type="OrthoDB" id="2223230at2"/>
<protein>
    <recommendedName>
        <fullName evidence="3">Lignostilbene-alpha,beta-dioxygenase</fullName>
    </recommendedName>
</protein>
<organism evidence="1 2">
    <name type="scientific">Streptococcus iniae</name>
    <name type="common">Streptococcus shiloi</name>
    <dbReference type="NCBI Taxonomy" id="1346"/>
    <lineage>
        <taxon>Bacteria</taxon>
        <taxon>Bacillati</taxon>
        <taxon>Bacillota</taxon>
        <taxon>Bacilli</taxon>
        <taxon>Lactobacillales</taxon>
        <taxon>Streptococcaceae</taxon>
        <taxon>Streptococcus</taxon>
    </lineage>
</organism>
<name>A0A3L8GPE5_STRIN</name>
<reference evidence="1 2" key="1">
    <citation type="submission" date="2018-06" db="EMBL/GenBank/DDBJ databases">
        <title>Mutators as drivers of adaptation in pathogenic bacteria and a risk factor for host jumps and vaccine escape.</title>
        <authorList>
            <person name="Barnes A.C."/>
            <person name="Silayeva O."/>
        </authorList>
    </citation>
    <scope>NUCLEOTIDE SEQUENCE [LARGE SCALE GENOMIC DNA]</scope>
    <source>
        <strain evidence="1 2">QMA0445</strain>
    </source>
</reference>
<evidence type="ECO:0008006" key="3">
    <source>
        <dbReference type="Google" id="ProtNLM"/>
    </source>
</evidence>
<dbReference type="Proteomes" id="UP000269148">
    <property type="component" value="Unassembled WGS sequence"/>
</dbReference>
<dbReference type="RefSeq" id="WP_121820015.1">
    <property type="nucleotide sequence ID" value="NZ_QLQD01000023.1"/>
</dbReference>
<dbReference type="AlphaFoldDB" id="A0A3L8GPE5"/>
<proteinExistence type="predicted"/>
<evidence type="ECO:0000313" key="2">
    <source>
        <dbReference type="Proteomes" id="UP000269148"/>
    </source>
</evidence>
<dbReference type="EMBL" id="QLQD01000023">
    <property type="protein sequence ID" value="RLU58503.1"/>
    <property type="molecule type" value="Genomic_DNA"/>
</dbReference>
<gene>
    <name evidence="1" type="ORF">DIY07_02115</name>
</gene>
<evidence type="ECO:0000313" key="1">
    <source>
        <dbReference type="EMBL" id="RLU58503.1"/>
    </source>
</evidence>